<proteinExistence type="predicted"/>
<dbReference type="SUPFAM" id="SSF48613">
    <property type="entry name" value="Heme oxygenase-like"/>
    <property type="match status" value="1"/>
</dbReference>
<reference evidence="1 2" key="1">
    <citation type="journal article" date="2019" name="Int. J. Syst. Evol. Microbiol.">
        <title>The Global Catalogue of Microorganisms (GCM) 10K type strain sequencing project: providing services to taxonomists for standard genome sequencing and annotation.</title>
        <authorList>
            <consortium name="The Broad Institute Genomics Platform"/>
            <consortium name="The Broad Institute Genome Sequencing Center for Infectious Disease"/>
            <person name="Wu L."/>
            <person name="Ma J."/>
        </authorList>
    </citation>
    <scope>NUCLEOTIDE SEQUENCE [LARGE SCALE GENOMIC DNA]</scope>
    <source>
        <strain evidence="1 2">JCM 13813</strain>
    </source>
</reference>
<accession>A0ABN2X8F6</accession>
<keyword evidence="2" id="KW-1185">Reference proteome</keyword>
<protein>
    <submittedName>
        <fullName evidence="1">Iron-containing redox enzyme family protein</fullName>
    </submittedName>
</protein>
<dbReference type="EMBL" id="BAAAMQ010000010">
    <property type="protein sequence ID" value="GAA2106718.1"/>
    <property type="molecule type" value="Genomic_DNA"/>
</dbReference>
<dbReference type="Proteomes" id="UP001501161">
    <property type="component" value="Unassembled WGS sequence"/>
</dbReference>
<gene>
    <name evidence="1" type="ORF">GCM10009726_19870</name>
</gene>
<sequence>MRLPKPRGVLSEWLVARLAEPGLTSVAPAPDSWDDESIALWTLHELSFRGFEDADDRAEWDPGLLAVRHDLEEALEDRLRSRWSEAGGGAAPGAADVPGALEALVAEDDGPSLADHVRRHADRDQVLELLRQRSVYHLKESDPSAFVVPRLPVRAKAALMALQFDEYGDGDPNRLHSHLFARGLEAVGLRAEYGAYVDDAVTENLEMNNAGSLLGLHRRLRGAAMGHLAAFEMTSSLPSRKMVQGLDRLGLTGPMSHYYDEHVEADAVHEHLAARDICGTLAEDEPDQAADLLFGAFTCLDAEARFATAMLGAWGVGG</sequence>
<organism evidence="1 2">
    <name type="scientific">Nocardioides furvisabuli</name>
    <dbReference type="NCBI Taxonomy" id="375542"/>
    <lineage>
        <taxon>Bacteria</taxon>
        <taxon>Bacillati</taxon>
        <taxon>Actinomycetota</taxon>
        <taxon>Actinomycetes</taxon>
        <taxon>Propionibacteriales</taxon>
        <taxon>Nocardioidaceae</taxon>
        <taxon>Nocardioides</taxon>
    </lineage>
</organism>
<evidence type="ECO:0000313" key="1">
    <source>
        <dbReference type="EMBL" id="GAA2106718.1"/>
    </source>
</evidence>
<dbReference type="Pfam" id="PF14518">
    <property type="entry name" value="Haem_oxygenas_2"/>
    <property type="match status" value="1"/>
</dbReference>
<dbReference type="InterPro" id="IPR016084">
    <property type="entry name" value="Haem_Oase-like_multi-hlx"/>
</dbReference>
<dbReference type="RefSeq" id="WP_231248652.1">
    <property type="nucleotide sequence ID" value="NZ_BAAAMQ010000010.1"/>
</dbReference>
<name>A0ABN2X8F6_9ACTN</name>
<dbReference type="SMART" id="SM01236">
    <property type="entry name" value="Haem_oxygenase_2"/>
    <property type="match status" value="1"/>
</dbReference>
<comment type="caution">
    <text evidence="1">The sequence shown here is derived from an EMBL/GenBank/DDBJ whole genome shotgun (WGS) entry which is preliminary data.</text>
</comment>
<dbReference type="Gene3D" id="1.20.910.10">
    <property type="entry name" value="Heme oxygenase-like"/>
    <property type="match status" value="1"/>
</dbReference>
<evidence type="ECO:0000313" key="2">
    <source>
        <dbReference type="Proteomes" id="UP001501161"/>
    </source>
</evidence>